<dbReference type="Pfam" id="PF14501">
    <property type="entry name" value="HATPase_c_5"/>
    <property type="match status" value="1"/>
</dbReference>
<evidence type="ECO:0000256" key="1">
    <source>
        <dbReference type="SAM" id="Phobius"/>
    </source>
</evidence>
<feature type="transmembrane region" description="Helical" evidence="1">
    <location>
        <begin position="160"/>
        <end position="183"/>
    </location>
</feature>
<gene>
    <name evidence="3" type="ORF">pHSJD-312_00042</name>
</gene>
<geneLocation type="plasmid" evidence="3">
    <name>pHSJD-312</name>
</geneLocation>
<accession>A0A386JBV2</accession>
<organism evidence="3">
    <name type="scientific">Clostridioides difficile</name>
    <name type="common">Peptoclostridium difficile</name>
    <dbReference type="NCBI Taxonomy" id="1496"/>
    <lineage>
        <taxon>Bacteria</taxon>
        <taxon>Bacillati</taxon>
        <taxon>Bacillota</taxon>
        <taxon>Clostridia</taxon>
        <taxon>Peptostreptococcales</taxon>
        <taxon>Peptostreptococcaceae</taxon>
        <taxon>Clostridioides</taxon>
    </lineage>
</organism>
<keyword evidence="1" id="KW-0472">Membrane</keyword>
<keyword evidence="3" id="KW-0614">Plasmid</keyword>
<feature type="transmembrane region" description="Helical" evidence="1">
    <location>
        <begin position="91"/>
        <end position="113"/>
    </location>
</feature>
<feature type="transmembrane region" description="Helical" evidence="1">
    <location>
        <begin position="125"/>
        <end position="148"/>
    </location>
</feature>
<feature type="transmembrane region" description="Helical" evidence="1">
    <location>
        <begin position="6"/>
        <end position="23"/>
    </location>
</feature>
<dbReference type="GO" id="GO:0016301">
    <property type="term" value="F:kinase activity"/>
    <property type="evidence" value="ECO:0007669"/>
    <property type="project" value="UniProtKB-KW"/>
</dbReference>
<protein>
    <submittedName>
        <fullName evidence="3">Two-component sensor histidine kinase</fullName>
    </submittedName>
</protein>
<dbReference type="EMBL" id="MG973074">
    <property type="protein sequence ID" value="AYD68663.1"/>
    <property type="molecule type" value="Genomic_DNA"/>
</dbReference>
<reference evidence="3" key="1">
    <citation type="journal article" date="2018" name="Sci. Rep.">
        <title>Novel Clade C-I Clostridium difficile strains escape diagnostic tests, differ in pathogenicity potential and carry toxins on extrachromosomal elements.</title>
        <authorList>
            <person name="Ramirez-Vargas G."/>
            <person name="Lopez-Urena D."/>
            <person name="Badilla A."/>
            <person name="Orozco-Aguilar J."/>
            <person name="Murillo T."/>
            <person name="Rojas P."/>
            <person name="Riedel T."/>
            <person name="Overmann J."/>
            <person name="Gonzalez G."/>
            <person name="Chaves-Olarte E."/>
            <person name="Quesada-Gomez C."/>
            <person name="Rodriguez C."/>
        </authorList>
    </citation>
    <scope>NUCLEOTIDE SEQUENCE</scope>
    <source>
        <strain evidence="3">HSJD-312</strain>
        <plasmid evidence="3">pHSJD-312</plasmid>
    </source>
</reference>
<feature type="domain" description="Sensor histidine kinase NatK-like C-terminal" evidence="2">
    <location>
        <begin position="331"/>
        <end position="433"/>
    </location>
</feature>
<evidence type="ECO:0000313" key="3">
    <source>
        <dbReference type="EMBL" id="AYD68663.1"/>
    </source>
</evidence>
<name>A0A386JBV2_CLODI</name>
<sequence length="436" mass="50880">MIKNNFFWTVFIFISFCIEWFMCKKTLDYNSESKSNSRITFMFILVIFFANTLYILDIFPNTRVIISIFTTIIIAKLGYNIKLIKAICISIIYWMLLICIDALSMSFTIWINLINDMSILLTNNIYRIESIIIGKVLLITVLYLYKSYFFEIDSDVNRKILTYMSIPIFTNIVLFFIIFKYIFKYSEGTLIDKNQLFTIATVLFLSSISLISLIKKIQTDNKLLMENNMIEKISSMKNEYYKNIESKQLKIELLSHDMKNHISCIEGMYENNIDIRPYLNNIKKTIRNNNIYHTGNVTLDIILNDKKDLCDKYNINFIALIDFSKCKFIKDIDICDIFSNILDNAIEACNKITLDPKEIILKGNVINDFYIIKAENTKINDILIKGNDILTDKTDTLKHGFGIKSIKNSINKYDGTCLIEHNKSRFTMIISIPMPS</sequence>
<proteinExistence type="predicted"/>
<evidence type="ECO:0000259" key="2">
    <source>
        <dbReference type="Pfam" id="PF14501"/>
    </source>
</evidence>
<dbReference type="InterPro" id="IPR032834">
    <property type="entry name" value="NatK-like_C"/>
</dbReference>
<keyword evidence="3" id="KW-0808">Transferase</keyword>
<dbReference type="RefSeq" id="WP_021383438.1">
    <property type="nucleotide sequence ID" value="NZ_LJCL01000008.1"/>
</dbReference>
<feature type="transmembrane region" description="Helical" evidence="1">
    <location>
        <begin position="195"/>
        <end position="214"/>
    </location>
</feature>
<dbReference type="CDD" id="cd16935">
    <property type="entry name" value="HATPase_AgrC-ComD-like"/>
    <property type="match status" value="1"/>
</dbReference>
<keyword evidence="3" id="KW-0418">Kinase</keyword>
<keyword evidence="1" id="KW-0812">Transmembrane</keyword>
<keyword evidence="1" id="KW-1133">Transmembrane helix</keyword>
<feature type="transmembrane region" description="Helical" evidence="1">
    <location>
        <begin position="62"/>
        <end position="79"/>
    </location>
</feature>
<dbReference type="AlphaFoldDB" id="A0A386JBV2"/>
<feature type="transmembrane region" description="Helical" evidence="1">
    <location>
        <begin position="35"/>
        <end position="56"/>
    </location>
</feature>